<evidence type="ECO:0000256" key="1">
    <source>
        <dbReference type="ARBA" id="ARBA00022723"/>
    </source>
</evidence>
<dbReference type="AlphaFoldDB" id="A0A2I1M933"/>
<dbReference type="Gene3D" id="3.20.20.140">
    <property type="entry name" value="Metal-dependent hydrolases"/>
    <property type="match status" value="1"/>
</dbReference>
<dbReference type="NCBIfam" id="TIGR00010">
    <property type="entry name" value="YchF/TatD family DNA exonuclease"/>
    <property type="match status" value="1"/>
</dbReference>
<feature type="binding site" evidence="3">
    <location>
        <position position="129"/>
    </location>
    <ligand>
        <name>a divalent metal cation</name>
        <dbReference type="ChEBI" id="CHEBI:60240"/>
        <label>2</label>
    </ligand>
</feature>
<dbReference type="InterPro" id="IPR001130">
    <property type="entry name" value="TatD-like"/>
</dbReference>
<dbReference type="PANTHER" id="PTHR46124:SF2">
    <property type="entry name" value="D-AMINOACYL-TRNA DEACYLASE"/>
    <property type="match status" value="1"/>
</dbReference>
<dbReference type="RefSeq" id="WP_101540306.1">
    <property type="nucleotide sequence ID" value="NZ_PKGS01000003.1"/>
</dbReference>
<gene>
    <name evidence="4" type="ORF">CYJ34_05460</name>
</gene>
<comment type="caution">
    <text evidence="4">The sequence shown here is derived from an EMBL/GenBank/DDBJ whole genome shotgun (WGS) entry which is preliminary data.</text>
</comment>
<dbReference type="PROSITE" id="PS01091">
    <property type="entry name" value="TATD_3"/>
    <property type="match status" value="1"/>
</dbReference>
<dbReference type="GO" id="GO:0004536">
    <property type="term" value="F:DNA nuclease activity"/>
    <property type="evidence" value="ECO:0007669"/>
    <property type="project" value="InterPro"/>
</dbReference>
<keyword evidence="1 3" id="KW-0479">Metal-binding</keyword>
<dbReference type="PANTHER" id="PTHR46124">
    <property type="entry name" value="D-AMINOACYL-TRNA DEACYLASE"/>
    <property type="match status" value="1"/>
</dbReference>
<dbReference type="PIRSF" id="PIRSF005902">
    <property type="entry name" value="DNase_TatD"/>
    <property type="match status" value="1"/>
</dbReference>
<sequence>MRLIDSHCHLVDEAFDDDRLFILNDLSNFAIKAIINPATNLDDTKKAIELAKKYDNFYAMAGIHPEDIEEICEKDLEELENLAKDPNVVAIGEIGLDYYWKDNNKDDQKKIFIHQLELARKIDKPAVIHVRDAKDDIIEILKDYQDLKIQIHCFSDDLETLEKYMEMGFYISIGGVVTFSNGTNEQNAARNVPIERLMLETDSPYLTPEPFRGLRNDPRRVVEVARKVAELRDMKIDKLAKRTYNNTKEFFSL</sequence>
<proteinExistence type="predicted"/>
<protein>
    <submittedName>
        <fullName evidence="4">Hydrolase TatD</fullName>
    </submittedName>
</protein>
<keyword evidence="2 4" id="KW-0378">Hydrolase</keyword>
<dbReference type="GO" id="GO:0046872">
    <property type="term" value="F:metal ion binding"/>
    <property type="evidence" value="ECO:0007669"/>
    <property type="project" value="UniProtKB-KW"/>
</dbReference>
<name>A0A2I1M933_9FIRM</name>
<dbReference type="EMBL" id="PKGS01000003">
    <property type="protein sequence ID" value="PKZ16645.1"/>
    <property type="molecule type" value="Genomic_DNA"/>
</dbReference>
<dbReference type="Proteomes" id="UP000234335">
    <property type="component" value="Unassembled WGS sequence"/>
</dbReference>
<evidence type="ECO:0000256" key="2">
    <source>
        <dbReference type="ARBA" id="ARBA00022801"/>
    </source>
</evidence>
<feature type="binding site" evidence="3">
    <location>
        <position position="202"/>
    </location>
    <ligand>
        <name>a divalent metal cation</name>
        <dbReference type="ChEBI" id="CHEBI:60240"/>
        <label>1</label>
    </ligand>
</feature>
<dbReference type="FunFam" id="3.20.20.140:FF:000005">
    <property type="entry name" value="TatD family hydrolase"/>
    <property type="match status" value="1"/>
</dbReference>
<feature type="binding site" evidence="3">
    <location>
        <position position="93"/>
    </location>
    <ligand>
        <name>a divalent metal cation</name>
        <dbReference type="ChEBI" id="CHEBI:60240"/>
        <label>1</label>
    </ligand>
</feature>
<dbReference type="InterPro" id="IPR015991">
    <property type="entry name" value="TatD/YcfH-like"/>
</dbReference>
<dbReference type="InterPro" id="IPR032466">
    <property type="entry name" value="Metal_Hydrolase"/>
</dbReference>
<dbReference type="Pfam" id="PF01026">
    <property type="entry name" value="TatD_DNase"/>
    <property type="match status" value="1"/>
</dbReference>
<accession>A0A2I1M933</accession>
<evidence type="ECO:0000313" key="4">
    <source>
        <dbReference type="EMBL" id="PKZ16645.1"/>
    </source>
</evidence>
<feature type="binding site" evidence="3">
    <location>
        <position position="9"/>
    </location>
    <ligand>
        <name>a divalent metal cation</name>
        <dbReference type="ChEBI" id="CHEBI:60240"/>
        <label>1</label>
    </ligand>
</feature>
<dbReference type="GO" id="GO:0005829">
    <property type="term" value="C:cytosol"/>
    <property type="evidence" value="ECO:0007669"/>
    <property type="project" value="TreeGrafter"/>
</dbReference>
<keyword evidence="5" id="KW-1185">Reference proteome</keyword>
<feature type="binding site" evidence="3">
    <location>
        <position position="152"/>
    </location>
    <ligand>
        <name>a divalent metal cation</name>
        <dbReference type="ChEBI" id="CHEBI:60240"/>
        <label>2</label>
    </ligand>
</feature>
<dbReference type="InterPro" id="IPR018228">
    <property type="entry name" value="DNase_TatD-rel_CS"/>
</dbReference>
<dbReference type="SUPFAM" id="SSF51556">
    <property type="entry name" value="Metallo-dependent hydrolases"/>
    <property type="match status" value="1"/>
</dbReference>
<evidence type="ECO:0000256" key="3">
    <source>
        <dbReference type="PIRSR" id="PIRSR005902-1"/>
    </source>
</evidence>
<dbReference type="GO" id="GO:0016788">
    <property type="term" value="F:hydrolase activity, acting on ester bonds"/>
    <property type="evidence" value="ECO:0007669"/>
    <property type="project" value="InterPro"/>
</dbReference>
<organism evidence="4 5">
    <name type="scientific">Anaerococcus octavius</name>
    <dbReference type="NCBI Taxonomy" id="54007"/>
    <lineage>
        <taxon>Bacteria</taxon>
        <taxon>Bacillati</taxon>
        <taxon>Bacillota</taxon>
        <taxon>Tissierellia</taxon>
        <taxon>Tissierellales</taxon>
        <taxon>Peptoniphilaceae</taxon>
        <taxon>Anaerococcus</taxon>
    </lineage>
</organism>
<reference evidence="4 5" key="1">
    <citation type="submission" date="2017-12" db="EMBL/GenBank/DDBJ databases">
        <title>Phylogenetic diversity of female urinary microbiome.</title>
        <authorList>
            <person name="Thomas-White K."/>
            <person name="Wolfe A.J."/>
        </authorList>
    </citation>
    <scope>NUCLEOTIDE SEQUENCE [LARGE SCALE GENOMIC DNA]</scope>
    <source>
        <strain evidence="4 5">UMB0119</strain>
    </source>
</reference>
<evidence type="ECO:0000313" key="5">
    <source>
        <dbReference type="Proteomes" id="UP000234335"/>
    </source>
</evidence>
<feature type="binding site" evidence="3">
    <location>
        <position position="7"/>
    </location>
    <ligand>
        <name>a divalent metal cation</name>
        <dbReference type="ChEBI" id="CHEBI:60240"/>
        <label>1</label>
    </ligand>
</feature>
<dbReference type="CDD" id="cd01310">
    <property type="entry name" value="TatD_DNAse"/>
    <property type="match status" value="1"/>
</dbReference>